<reference evidence="1 2" key="1">
    <citation type="submission" date="2016-05" db="EMBL/GenBank/DDBJ databases">
        <title>Single-cell genome of chain-forming Candidatus Thiomargarita nelsonii and comparison to other large sulfur-oxidizing bacteria.</title>
        <authorList>
            <person name="Winkel M."/>
            <person name="Salman V."/>
            <person name="Woyke T."/>
            <person name="Schulz-Vogt H."/>
            <person name="Richter M."/>
            <person name="Flood B."/>
            <person name="Bailey J."/>
            <person name="Amann R."/>
            <person name="Mussmann M."/>
        </authorList>
    </citation>
    <scope>NUCLEOTIDE SEQUENCE [LARGE SCALE GENOMIC DNA]</scope>
    <source>
        <strain evidence="1 2">THI036</strain>
    </source>
</reference>
<protein>
    <recommendedName>
        <fullName evidence="3">Transposase</fullName>
    </recommendedName>
</protein>
<name>A0A0A6NYI3_9GAMM</name>
<evidence type="ECO:0000313" key="1">
    <source>
        <dbReference type="EMBL" id="OAD20859.1"/>
    </source>
</evidence>
<sequence length="88" mass="9502">MPFLDVKTDFAFKKVFGSPASKDVLISFLNAVLDFGDNPIADLTIVNPYQMPLVSGLKDTYVDVKALETPAATVPTPISETSLTLIRA</sequence>
<accession>A0A0A6NYI3</accession>
<proteinExistence type="predicted"/>
<evidence type="ECO:0008006" key="3">
    <source>
        <dbReference type="Google" id="ProtNLM"/>
    </source>
</evidence>
<dbReference type="EMBL" id="LUTY01002055">
    <property type="protein sequence ID" value="OAD20859.1"/>
    <property type="molecule type" value="Genomic_DNA"/>
</dbReference>
<gene>
    <name evidence="1" type="ORF">THIOM_003412</name>
</gene>
<dbReference type="Proteomes" id="UP000076962">
    <property type="component" value="Unassembled WGS sequence"/>
</dbReference>
<dbReference type="AlphaFoldDB" id="A0A0A6NYI3"/>
<keyword evidence="2" id="KW-1185">Reference proteome</keyword>
<evidence type="ECO:0000313" key="2">
    <source>
        <dbReference type="Proteomes" id="UP000076962"/>
    </source>
</evidence>
<dbReference type="Pfam" id="PF12784">
    <property type="entry name" value="PDDEXK_2"/>
    <property type="match status" value="1"/>
</dbReference>
<organism evidence="1 2">
    <name type="scientific">Candidatus Thiomargarita nelsonii</name>
    <dbReference type="NCBI Taxonomy" id="1003181"/>
    <lineage>
        <taxon>Bacteria</taxon>
        <taxon>Pseudomonadati</taxon>
        <taxon>Pseudomonadota</taxon>
        <taxon>Gammaproteobacteria</taxon>
        <taxon>Thiotrichales</taxon>
        <taxon>Thiotrichaceae</taxon>
        <taxon>Thiomargarita</taxon>
    </lineage>
</organism>
<comment type="caution">
    <text evidence="1">The sequence shown here is derived from an EMBL/GenBank/DDBJ whole genome shotgun (WGS) entry which is preliminary data.</text>
</comment>